<feature type="compositionally biased region" description="Basic and acidic residues" evidence="3">
    <location>
        <begin position="50"/>
        <end position="64"/>
    </location>
</feature>
<evidence type="ECO:0000256" key="3">
    <source>
        <dbReference type="SAM" id="MobiDB-lite"/>
    </source>
</evidence>
<keyword evidence="5" id="KW-1185">Reference proteome</keyword>
<evidence type="ECO:0000256" key="2">
    <source>
        <dbReference type="ARBA" id="ARBA00022701"/>
    </source>
</evidence>
<dbReference type="PANTHER" id="PTHR33403">
    <property type="entry name" value="SPR1"/>
    <property type="match status" value="1"/>
</dbReference>
<dbReference type="GO" id="GO:0010005">
    <property type="term" value="C:cortical microtubule, transverse to long axis"/>
    <property type="evidence" value="ECO:0007669"/>
    <property type="project" value="TreeGrafter"/>
</dbReference>
<dbReference type="Proteomes" id="UP000015105">
    <property type="component" value="Chromosome 2D"/>
</dbReference>
<proteinExistence type="inferred from homology"/>
<evidence type="ECO:0000313" key="4">
    <source>
        <dbReference type="EnsemblPlants" id="AET2Gv20883300.1"/>
    </source>
</evidence>
<reference evidence="4" key="4">
    <citation type="submission" date="2019-03" db="UniProtKB">
        <authorList>
            <consortium name="EnsemblPlants"/>
        </authorList>
    </citation>
    <scope>IDENTIFICATION</scope>
</reference>
<evidence type="ECO:0000313" key="5">
    <source>
        <dbReference type="Proteomes" id="UP000015105"/>
    </source>
</evidence>
<dbReference type="AlphaFoldDB" id="A0A453CL66"/>
<protein>
    <submittedName>
        <fullName evidence="4">Uncharacterized protein</fullName>
    </submittedName>
</protein>
<dbReference type="InterPro" id="IPR039613">
    <property type="entry name" value="SPR1/2/3/4/5"/>
</dbReference>
<accession>A0A453CL66</accession>
<dbReference type="Gramene" id="AET2Gv20883300.1">
    <property type="protein sequence ID" value="AET2Gv20883300.1"/>
    <property type="gene ID" value="AET2Gv20883300"/>
</dbReference>
<reference evidence="4" key="3">
    <citation type="journal article" date="2017" name="Nature">
        <title>Genome sequence of the progenitor of the wheat D genome Aegilops tauschii.</title>
        <authorList>
            <person name="Luo M.C."/>
            <person name="Gu Y.Q."/>
            <person name="Puiu D."/>
            <person name="Wang H."/>
            <person name="Twardziok S.O."/>
            <person name="Deal K.R."/>
            <person name="Huo N."/>
            <person name="Zhu T."/>
            <person name="Wang L."/>
            <person name="Wang Y."/>
            <person name="McGuire P.E."/>
            <person name="Liu S."/>
            <person name="Long H."/>
            <person name="Ramasamy R.K."/>
            <person name="Rodriguez J.C."/>
            <person name="Van S.L."/>
            <person name="Yuan L."/>
            <person name="Wang Z."/>
            <person name="Xia Z."/>
            <person name="Xiao L."/>
            <person name="Anderson O.D."/>
            <person name="Ouyang S."/>
            <person name="Liang Y."/>
            <person name="Zimin A.V."/>
            <person name="Pertea G."/>
            <person name="Qi P."/>
            <person name="Bennetzen J.L."/>
            <person name="Dai X."/>
            <person name="Dawson M.W."/>
            <person name="Muller H.G."/>
            <person name="Kugler K."/>
            <person name="Rivarola-Duarte L."/>
            <person name="Spannagl M."/>
            <person name="Mayer K.F.X."/>
            <person name="Lu F.H."/>
            <person name="Bevan M.W."/>
            <person name="Leroy P."/>
            <person name="Li P."/>
            <person name="You F.M."/>
            <person name="Sun Q."/>
            <person name="Liu Z."/>
            <person name="Lyons E."/>
            <person name="Wicker T."/>
            <person name="Salzberg S.L."/>
            <person name="Devos K.M."/>
            <person name="Dvorak J."/>
        </authorList>
    </citation>
    <scope>NUCLEOTIDE SEQUENCE [LARGE SCALE GENOMIC DNA]</scope>
    <source>
        <strain evidence="4">cv. AL8/78</strain>
    </source>
</reference>
<keyword evidence="2" id="KW-0493">Microtubule</keyword>
<feature type="compositionally biased region" description="Basic and acidic residues" evidence="3">
    <location>
        <begin position="33"/>
        <end position="42"/>
    </location>
</feature>
<dbReference type="EnsemblPlants" id="AET2Gv20883300.1">
    <property type="protein sequence ID" value="AET2Gv20883300.1"/>
    <property type="gene ID" value="AET2Gv20883300"/>
</dbReference>
<comment type="similarity">
    <text evidence="1">Belongs to the SPIRAL1 family.</text>
</comment>
<dbReference type="STRING" id="200361.A0A453CL66"/>
<dbReference type="GO" id="GO:0043622">
    <property type="term" value="P:cortical microtubule organization"/>
    <property type="evidence" value="ECO:0007669"/>
    <property type="project" value="InterPro"/>
</dbReference>
<sequence>RKMSRAGSSGGGRSSLGYLFEPDEIFPIRRFKSNQETEKPSEDSIVMQPQDDKVMTGDEADHQEPPYQAPPKREEVSNPIVSHRPASIIYHTNQSGNNTGLLITDRPSTRVRCAPGGASSLGFLFSSETNVTDDK</sequence>
<reference evidence="4" key="5">
    <citation type="journal article" date="2021" name="G3 (Bethesda)">
        <title>Aegilops tauschii genome assembly Aet v5.0 features greater sequence contiguity and improved annotation.</title>
        <authorList>
            <person name="Wang L."/>
            <person name="Zhu T."/>
            <person name="Rodriguez J.C."/>
            <person name="Deal K.R."/>
            <person name="Dubcovsky J."/>
            <person name="McGuire P.E."/>
            <person name="Lux T."/>
            <person name="Spannagl M."/>
            <person name="Mayer K.F.X."/>
            <person name="Baldrich P."/>
            <person name="Meyers B.C."/>
            <person name="Huo N."/>
            <person name="Gu Y.Q."/>
            <person name="Zhou H."/>
            <person name="Devos K.M."/>
            <person name="Bennetzen J.L."/>
            <person name="Unver T."/>
            <person name="Budak H."/>
            <person name="Gulick P.J."/>
            <person name="Galiba G."/>
            <person name="Kalapos B."/>
            <person name="Nelson D.R."/>
            <person name="Li P."/>
            <person name="You F.M."/>
            <person name="Luo M.C."/>
            <person name="Dvorak J."/>
        </authorList>
    </citation>
    <scope>NUCLEOTIDE SEQUENCE [LARGE SCALE GENOMIC DNA]</scope>
    <source>
        <strain evidence="4">cv. AL8/78</strain>
    </source>
</reference>
<dbReference type="PANTHER" id="PTHR33403:SF42">
    <property type="entry name" value="PROTEIN SPIRAL1-LIKE 4"/>
    <property type="match status" value="1"/>
</dbReference>
<reference evidence="5" key="1">
    <citation type="journal article" date="2014" name="Science">
        <title>Ancient hybridizations among the ancestral genomes of bread wheat.</title>
        <authorList>
            <consortium name="International Wheat Genome Sequencing Consortium,"/>
            <person name="Marcussen T."/>
            <person name="Sandve S.R."/>
            <person name="Heier L."/>
            <person name="Spannagl M."/>
            <person name="Pfeifer M."/>
            <person name="Jakobsen K.S."/>
            <person name="Wulff B.B."/>
            <person name="Steuernagel B."/>
            <person name="Mayer K.F."/>
            <person name="Olsen O.A."/>
        </authorList>
    </citation>
    <scope>NUCLEOTIDE SEQUENCE [LARGE SCALE GENOMIC DNA]</scope>
    <source>
        <strain evidence="5">cv. AL8/78</strain>
    </source>
</reference>
<evidence type="ECO:0000256" key="1">
    <source>
        <dbReference type="ARBA" id="ARBA00009656"/>
    </source>
</evidence>
<feature type="region of interest" description="Disordered" evidence="3">
    <location>
        <begin position="33"/>
        <end position="77"/>
    </location>
</feature>
<reference evidence="5" key="2">
    <citation type="journal article" date="2017" name="Nat. Plants">
        <title>The Aegilops tauschii genome reveals multiple impacts of transposons.</title>
        <authorList>
            <person name="Zhao G."/>
            <person name="Zou C."/>
            <person name="Li K."/>
            <person name="Wang K."/>
            <person name="Li T."/>
            <person name="Gao L."/>
            <person name="Zhang X."/>
            <person name="Wang H."/>
            <person name="Yang Z."/>
            <person name="Liu X."/>
            <person name="Jiang W."/>
            <person name="Mao L."/>
            <person name="Kong X."/>
            <person name="Jiao Y."/>
            <person name="Jia J."/>
        </authorList>
    </citation>
    <scope>NUCLEOTIDE SEQUENCE [LARGE SCALE GENOMIC DNA]</scope>
    <source>
        <strain evidence="5">cv. AL8/78</strain>
    </source>
</reference>
<organism evidence="4 5">
    <name type="scientific">Aegilops tauschii subsp. strangulata</name>
    <name type="common">Goatgrass</name>
    <dbReference type="NCBI Taxonomy" id="200361"/>
    <lineage>
        <taxon>Eukaryota</taxon>
        <taxon>Viridiplantae</taxon>
        <taxon>Streptophyta</taxon>
        <taxon>Embryophyta</taxon>
        <taxon>Tracheophyta</taxon>
        <taxon>Spermatophyta</taxon>
        <taxon>Magnoliopsida</taxon>
        <taxon>Liliopsida</taxon>
        <taxon>Poales</taxon>
        <taxon>Poaceae</taxon>
        <taxon>BOP clade</taxon>
        <taxon>Pooideae</taxon>
        <taxon>Triticodae</taxon>
        <taxon>Triticeae</taxon>
        <taxon>Triticinae</taxon>
        <taxon>Aegilops</taxon>
    </lineage>
</organism>
<name>A0A453CL66_AEGTS</name>